<dbReference type="PANTHER" id="PTHR35011">
    <property type="entry name" value="2,3-DIKETO-L-GULONATE TRAP TRANSPORTER SMALL PERMEASE PROTEIN YIAM"/>
    <property type="match status" value="1"/>
</dbReference>
<evidence type="ECO:0000256" key="8">
    <source>
        <dbReference type="ARBA" id="ARBA00038436"/>
    </source>
</evidence>
<comment type="subunit">
    <text evidence="9">The complex comprises the extracytoplasmic solute receptor protein and the two transmembrane proteins.</text>
</comment>
<keyword evidence="3" id="KW-1003">Cell membrane</keyword>
<feature type="transmembrane region" description="Helical" evidence="9">
    <location>
        <begin position="92"/>
        <end position="112"/>
    </location>
</feature>
<evidence type="ECO:0000256" key="3">
    <source>
        <dbReference type="ARBA" id="ARBA00022475"/>
    </source>
</evidence>
<protein>
    <recommendedName>
        <fullName evidence="9">TRAP transporter small permease protein</fullName>
    </recommendedName>
</protein>
<gene>
    <name evidence="11" type="ORF">OH818_24760</name>
</gene>
<organism evidence="11 12">
    <name type="scientific">Jiella pelagia</name>
    <dbReference type="NCBI Taxonomy" id="2986949"/>
    <lineage>
        <taxon>Bacteria</taxon>
        <taxon>Pseudomonadati</taxon>
        <taxon>Pseudomonadota</taxon>
        <taxon>Alphaproteobacteria</taxon>
        <taxon>Hyphomicrobiales</taxon>
        <taxon>Aurantimonadaceae</taxon>
        <taxon>Jiella</taxon>
    </lineage>
</organism>
<feature type="transmembrane region" description="Helical" evidence="9">
    <location>
        <begin position="21"/>
        <end position="42"/>
    </location>
</feature>
<evidence type="ECO:0000256" key="2">
    <source>
        <dbReference type="ARBA" id="ARBA00022448"/>
    </source>
</evidence>
<name>A0ABY7BXC6_9HYPH</name>
<sequence length="173" mass="19346">MKDIVLACSRKADVIAKMAEYLSWLVLLVWVGLIAVGVVMRYVFAAPLIFQGDLVAALLVVFASLSFASLLVREQHIRVDLLTRHFSLKVQYYLTAFSYLVTLLLSALMMTASKNLIFISYMMNSRFDVSGIVAWPFQAVFSFGFLLLGTVSLLRFLEMVVDPNGRLSPGQSH</sequence>
<evidence type="ECO:0000313" key="11">
    <source>
        <dbReference type="EMBL" id="WAP68482.1"/>
    </source>
</evidence>
<keyword evidence="2 9" id="KW-0813">Transport</keyword>
<evidence type="ECO:0000256" key="4">
    <source>
        <dbReference type="ARBA" id="ARBA00022519"/>
    </source>
</evidence>
<keyword evidence="5 9" id="KW-0812">Transmembrane</keyword>
<evidence type="ECO:0000313" key="12">
    <source>
        <dbReference type="Proteomes" id="UP001164020"/>
    </source>
</evidence>
<reference evidence="11" key="1">
    <citation type="submission" date="2022-12" db="EMBL/GenBank/DDBJ databases">
        <title>Jiella pelagia sp. nov., isolated from phosphonate enriched culture of Northwest Pacific surface seawater.</title>
        <authorList>
            <person name="Shin D.Y."/>
            <person name="Hwang C.Y."/>
        </authorList>
    </citation>
    <scope>NUCLEOTIDE SEQUENCE</scope>
    <source>
        <strain evidence="11">HL-NP1</strain>
    </source>
</reference>
<dbReference type="InterPro" id="IPR055348">
    <property type="entry name" value="DctQ"/>
</dbReference>
<evidence type="ECO:0000256" key="6">
    <source>
        <dbReference type="ARBA" id="ARBA00022989"/>
    </source>
</evidence>
<comment type="subcellular location">
    <subcellularLocation>
        <location evidence="1 9">Cell inner membrane</location>
        <topology evidence="1 9">Multi-pass membrane protein</topology>
    </subcellularLocation>
</comment>
<comment type="similarity">
    <text evidence="8 9">Belongs to the TRAP transporter small permease family.</text>
</comment>
<dbReference type="InterPro" id="IPR007387">
    <property type="entry name" value="TRAP_DctQ"/>
</dbReference>
<evidence type="ECO:0000256" key="7">
    <source>
        <dbReference type="ARBA" id="ARBA00023136"/>
    </source>
</evidence>
<dbReference type="Proteomes" id="UP001164020">
    <property type="component" value="Chromosome"/>
</dbReference>
<evidence type="ECO:0000256" key="9">
    <source>
        <dbReference type="RuleBase" id="RU369079"/>
    </source>
</evidence>
<dbReference type="RefSeq" id="WP_268880899.1">
    <property type="nucleotide sequence ID" value="NZ_CP114029.1"/>
</dbReference>
<evidence type="ECO:0000256" key="5">
    <source>
        <dbReference type="ARBA" id="ARBA00022692"/>
    </source>
</evidence>
<keyword evidence="12" id="KW-1185">Reference proteome</keyword>
<keyword evidence="7 9" id="KW-0472">Membrane</keyword>
<comment type="function">
    <text evidence="9">Part of the tripartite ATP-independent periplasmic (TRAP) transport system.</text>
</comment>
<feature type="transmembrane region" description="Helical" evidence="9">
    <location>
        <begin position="54"/>
        <end position="72"/>
    </location>
</feature>
<dbReference type="Pfam" id="PF04290">
    <property type="entry name" value="DctQ"/>
    <property type="match status" value="1"/>
</dbReference>
<evidence type="ECO:0000259" key="10">
    <source>
        <dbReference type="Pfam" id="PF04290"/>
    </source>
</evidence>
<feature type="domain" description="Tripartite ATP-independent periplasmic transporters DctQ component" evidence="10">
    <location>
        <begin position="31"/>
        <end position="160"/>
    </location>
</feature>
<proteinExistence type="inferred from homology"/>
<feature type="transmembrane region" description="Helical" evidence="9">
    <location>
        <begin position="132"/>
        <end position="157"/>
    </location>
</feature>
<accession>A0ABY7BXC6</accession>
<keyword evidence="6 9" id="KW-1133">Transmembrane helix</keyword>
<dbReference type="EMBL" id="CP114029">
    <property type="protein sequence ID" value="WAP68482.1"/>
    <property type="molecule type" value="Genomic_DNA"/>
</dbReference>
<keyword evidence="4 9" id="KW-0997">Cell inner membrane</keyword>
<evidence type="ECO:0000256" key="1">
    <source>
        <dbReference type="ARBA" id="ARBA00004429"/>
    </source>
</evidence>
<dbReference type="PANTHER" id="PTHR35011:SF2">
    <property type="entry name" value="2,3-DIKETO-L-GULONATE TRAP TRANSPORTER SMALL PERMEASE PROTEIN YIAM"/>
    <property type="match status" value="1"/>
</dbReference>